<sequence>MGRLVKLIGSGIGLASEALAARKQSSNPSSSTNAGESSSSNARSPTFNEAPPQYVEVPDREAEQLIASGKAVPADQKDEKVSHYERDDDATSEEGDEEQWALDDAVEEQSTQTPTSEEEPIQDVNLITDAFMRSHPPPAYAATGRLPCPVILPQRRPRDKKRGFVRAYAPVLGDCGIDQATFLDFLKTFHDASKASPWLNVINASAAIAGMAPSVIAMGVSIAVQVVTRTAMEVQARTRSNNFLDRMNNEFFKPRGLYCLIMTYKPESSDTSDSVNITQAISSAESPASSGMKQTFKNLRLSAGKTYGELEMPEAAPLIFPALDRIASSTSEEAIKKQSKMKGSQKFVADYFDRRAQAKYAAEHPSSSLAQSPSAGFASRYSDPNHAANNGSLISLVTGGMLDPKSRRLDKRSSKRVNRAYRRGEDITPQTGKKREGIVKRMLKKDVLYLMIVNLPTDVELEAAKQAMANQSRN</sequence>
<dbReference type="OrthoDB" id="3433125at2759"/>
<feature type="region of interest" description="Disordered" evidence="1">
    <location>
        <begin position="362"/>
        <end position="383"/>
    </location>
</feature>
<organism evidence="2 3">
    <name type="scientific">Hyphodiscus hymeniophilus</name>
    <dbReference type="NCBI Taxonomy" id="353542"/>
    <lineage>
        <taxon>Eukaryota</taxon>
        <taxon>Fungi</taxon>
        <taxon>Dikarya</taxon>
        <taxon>Ascomycota</taxon>
        <taxon>Pezizomycotina</taxon>
        <taxon>Leotiomycetes</taxon>
        <taxon>Helotiales</taxon>
        <taxon>Hyphodiscaceae</taxon>
        <taxon>Hyphodiscus</taxon>
    </lineage>
</organism>
<evidence type="ECO:0000313" key="2">
    <source>
        <dbReference type="EMBL" id="KAG0652626.1"/>
    </source>
</evidence>
<feature type="compositionally biased region" description="Polar residues" evidence="1">
    <location>
        <begin position="365"/>
        <end position="374"/>
    </location>
</feature>
<proteinExistence type="predicted"/>
<comment type="caution">
    <text evidence="2">The sequence shown here is derived from an EMBL/GenBank/DDBJ whole genome shotgun (WGS) entry which is preliminary data.</text>
</comment>
<evidence type="ECO:0000256" key="1">
    <source>
        <dbReference type="SAM" id="MobiDB-lite"/>
    </source>
</evidence>
<feature type="compositionally biased region" description="Basic and acidic residues" evidence="1">
    <location>
        <begin position="75"/>
        <end position="86"/>
    </location>
</feature>
<keyword evidence="3" id="KW-1185">Reference proteome</keyword>
<dbReference type="AlphaFoldDB" id="A0A9P6VQ72"/>
<dbReference type="EMBL" id="VNKQ01000002">
    <property type="protein sequence ID" value="KAG0652626.1"/>
    <property type="molecule type" value="Genomic_DNA"/>
</dbReference>
<dbReference type="Proteomes" id="UP000785200">
    <property type="component" value="Unassembled WGS sequence"/>
</dbReference>
<gene>
    <name evidence="2" type="ORF">D0Z07_0120</name>
</gene>
<dbReference type="PANTHER" id="PTHR38887:SF1">
    <property type="entry name" value="RAS MODIFICATION PROTEIN ERF4"/>
    <property type="match status" value="1"/>
</dbReference>
<evidence type="ECO:0000313" key="3">
    <source>
        <dbReference type="Proteomes" id="UP000785200"/>
    </source>
</evidence>
<protein>
    <submittedName>
        <fullName evidence="2">Uncharacterized protein</fullName>
    </submittedName>
</protein>
<dbReference type="PANTHER" id="PTHR38887">
    <property type="entry name" value="CHROMOSOME 21, WHOLE GENOME SHOTGUN SEQUENCE"/>
    <property type="match status" value="1"/>
</dbReference>
<accession>A0A9P6VQ72</accession>
<feature type="compositionally biased region" description="Low complexity" evidence="1">
    <location>
        <begin position="25"/>
        <end position="41"/>
    </location>
</feature>
<name>A0A9P6VQ72_9HELO</name>
<feature type="compositionally biased region" description="Acidic residues" evidence="1">
    <location>
        <begin position="87"/>
        <end position="107"/>
    </location>
</feature>
<reference evidence="2" key="1">
    <citation type="submission" date="2019-07" db="EMBL/GenBank/DDBJ databases">
        <title>Hyphodiscus hymeniophilus genome sequencing and assembly.</title>
        <authorList>
            <person name="Kramer G."/>
            <person name="Nodwell J."/>
        </authorList>
    </citation>
    <scope>NUCLEOTIDE SEQUENCE</scope>
    <source>
        <strain evidence="2">ATCC 34498</strain>
    </source>
</reference>
<feature type="region of interest" description="Disordered" evidence="1">
    <location>
        <begin position="19"/>
        <end position="122"/>
    </location>
</feature>
<dbReference type="InterPro" id="IPR053221">
    <property type="entry name" value="Burnettramic_acid_biosynth"/>
</dbReference>